<evidence type="ECO:0000256" key="2">
    <source>
        <dbReference type="PROSITE-ProRule" id="PRU00235"/>
    </source>
</evidence>
<gene>
    <name evidence="3" type="ORF">TrST_g7958</name>
</gene>
<name>A0A9W7BUP7_9STRA</name>
<comment type="caution">
    <text evidence="3">The sequence shown here is derived from an EMBL/GenBank/DDBJ whole genome shotgun (WGS) entry which is preliminary data.</text>
</comment>
<dbReference type="AlphaFoldDB" id="A0A9W7BUP7"/>
<feature type="repeat" description="RCC1" evidence="2">
    <location>
        <begin position="17"/>
        <end position="67"/>
    </location>
</feature>
<evidence type="ECO:0000313" key="3">
    <source>
        <dbReference type="EMBL" id="GMH93939.1"/>
    </source>
</evidence>
<organism evidence="3 4">
    <name type="scientific">Triparma strigata</name>
    <dbReference type="NCBI Taxonomy" id="1606541"/>
    <lineage>
        <taxon>Eukaryota</taxon>
        <taxon>Sar</taxon>
        <taxon>Stramenopiles</taxon>
        <taxon>Ochrophyta</taxon>
        <taxon>Bolidophyceae</taxon>
        <taxon>Parmales</taxon>
        <taxon>Triparmaceae</taxon>
        <taxon>Triparma</taxon>
    </lineage>
</organism>
<reference evidence="4" key="1">
    <citation type="journal article" date="2023" name="Commun. Biol.">
        <title>Genome analysis of Parmales, the sister group of diatoms, reveals the evolutionary specialization of diatoms from phago-mixotrophs to photoautotrophs.</title>
        <authorList>
            <person name="Ban H."/>
            <person name="Sato S."/>
            <person name="Yoshikawa S."/>
            <person name="Yamada K."/>
            <person name="Nakamura Y."/>
            <person name="Ichinomiya M."/>
            <person name="Sato N."/>
            <person name="Blanc-Mathieu R."/>
            <person name="Endo H."/>
            <person name="Kuwata A."/>
            <person name="Ogata H."/>
        </authorList>
    </citation>
    <scope>NUCLEOTIDE SEQUENCE [LARGE SCALE GENOMIC DNA]</scope>
    <source>
        <strain evidence="4">NIES 3701</strain>
    </source>
</reference>
<dbReference type="InterPro" id="IPR009091">
    <property type="entry name" value="RCC1/BLIP-II"/>
</dbReference>
<protein>
    <submittedName>
        <fullName evidence="3">Uncharacterized protein</fullName>
    </submittedName>
</protein>
<proteinExistence type="predicted"/>
<feature type="repeat" description="RCC1" evidence="2">
    <location>
        <begin position="234"/>
        <end position="292"/>
    </location>
</feature>
<evidence type="ECO:0000256" key="1">
    <source>
        <dbReference type="ARBA" id="ARBA00022737"/>
    </source>
</evidence>
<evidence type="ECO:0000313" key="4">
    <source>
        <dbReference type="Proteomes" id="UP001165085"/>
    </source>
</evidence>
<keyword evidence="4" id="KW-1185">Reference proteome</keyword>
<dbReference type="Proteomes" id="UP001165085">
    <property type="component" value="Unassembled WGS sequence"/>
</dbReference>
<dbReference type="Pfam" id="PF00415">
    <property type="entry name" value="RCC1"/>
    <property type="match status" value="2"/>
</dbReference>
<dbReference type="Gene3D" id="2.130.10.30">
    <property type="entry name" value="Regulator of chromosome condensation 1/beta-lactamase-inhibitor protein II"/>
    <property type="match status" value="2"/>
</dbReference>
<feature type="repeat" description="RCC1" evidence="2">
    <location>
        <begin position="156"/>
        <end position="233"/>
    </location>
</feature>
<keyword evidence="1" id="KW-0677">Repeat</keyword>
<dbReference type="OrthoDB" id="8068875at2759"/>
<dbReference type="PANTHER" id="PTHR22870:SF408">
    <property type="entry name" value="OS09G0560450 PROTEIN"/>
    <property type="match status" value="1"/>
</dbReference>
<dbReference type="InterPro" id="IPR051210">
    <property type="entry name" value="Ub_ligase/GEF_domain"/>
</dbReference>
<dbReference type="InterPro" id="IPR000408">
    <property type="entry name" value="Reg_chr_condens"/>
</dbReference>
<dbReference type="PANTHER" id="PTHR22870">
    <property type="entry name" value="REGULATOR OF CHROMOSOME CONDENSATION"/>
    <property type="match status" value="1"/>
</dbReference>
<sequence>MVRSSSFRSIRATRSLATAYSFGSSLHGALGVEDYADGEEYMVSSPVLAEVDVAFCGWGHSLYLKREEEASGRRQLYITGKPHEFQSLLRMNRLPTAVATALSWFHKFGGGGSNEEDGLEKSFQSLTPERIQFEGIEVSDICAASAGLTAIVSTTGELYTFGVNNFGQCGVGENSNNVWEPTKVLGLHSENPEPVPERSLNQGRKEEMAKLGNEGRIVSVGLGLQHGAAVNDLGDVYSWGKGERGQLGLWPEGGNTCYASKVRLERGRGRDKRVKIEKVECGINHTAALSNCRRAVYVWGKFMGPAEAEVLGVDEADETEAVEEEGRATDAFFSHKFEFEQDIKNMKSSSHQTAVLLQDNSVWAKGILKNGGGLTEYDFVKVVQFETDRSVELYGGHNLVLVVDGKEAYYVELQAPEIEIDEQGHEIATSSSFRPVDFLPEGFDGKIVGVQTGWRHGVVLIDDTVIPDGKTKSKLN</sequence>
<accession>A0A9W7BUP7</accession>
<dbReference type="SUPFAM" id="SSF50985">
    <property type="entry name" value="RCC1/BLIP-II"/>
    <property type="match status" value="1"/>
</dbReference>
<dbReference type="EMBL" id="BRXY01000422">
    <property type="protein sequence ID" value="GMH93939.1"/>
    <property type="molecule type" value="Genomic_DNA"/>
</dbReference>
<dbReference type="PROSITE" id="PS50012">
    <property type="entry name" value="RCC1_3"/>
    <property type="match status" value="3"/>
</dbReference>